<feature type="domain" description="Acyl-CoA thioesterase-like N-terminal HotDog" evidence="2">
    <location>
        <begin position="30"/>
        <end position="112"/>
    </location>
</feature>
<dbReference type="AlphaFoldDB" id="A0A7D7SGE9"/>
<sequence>MPAYYQAIGREQRSDGSSVAHYRSTEHAQGAWNEHEQHMAPATGLLTRELERHAPADHLRIGRISLDILGLIPFGEFSIVTRTLRPGRTIELVEAQMEAGGRPCLTARAWRMQTGDTRAVAGLEDTPVALPHELPDFPDMGHWQGGYIRSISLRDGGRRNGQGLVWLTNQTDMVEGEPTDDFVRLMGLVDTANGIVPRTGLPARDWAFPNIDLQIHLYRRPQGAWLGLQTTQQFGSDGIGLTSSVLHDLHGPFGHSKQILTIRPMP</sequence>
<evidence type="ECO:0000313" key="4">
    <source>
        <dbReference type="EMBL" id="QMT40149.1"/>
    </source>
</evidence>
<accession>A0A7D7SGE9</accession>
<proteinExistence type="predicted"/>
<evidence type="ECO:0000259" key="3">
    <source>
        <dbReference type="Pfam" id="PF20789"/>
    </source>
</evidence>
<protein>
    <submittedName>
        <fullName evidence="4">Thioesterase family protein</fullName>
    </submittedName>
</protein>
<dbReference type="InterPro" id="IPR042171">
    <property type="entry name" value="Acyl-CoA_hotdog"/>
</dbReference>
<evidence type="ECO:0000256" key="1">
    <source>
        <dbReference type="SAM" id="MobiDB-lite"/>
    </source>
</evidence>
<dbReference type="SUPFAM" id="SSF54637">
    <property type="entry name" value="Thioesterase/thiol ester dehydrase-isomerase"/>
    <property type="match status" value="1"/>
</dbReference>
<dbReference type="Gene3D" id="2.40.160.210">
    <property type="entry name" value="Acyl-CoA thioesterase, double hotdog domain"/>
    <property type="match status" value="1"/>
</dbReference>
<dbReference type="InterPro" id="IPR029069">
    <property type="entry name" value="HotDog_dom_sf"/>
</dbReference>
<dbReference type="EMBL" id="CP059567">
    <property type="protein sequence ID" value="QMT40149.1"/>
    <property type="molecule type" value="Genomic_DNA"/>
</dbReference>
<dbReference type="KEGG" id="nsg:H3L94_09910"/>
<organism evidence="4 5">
    <name type="scientific">Neisseria shayeganii</name>
    <dbReference type="NCBI Taxonomy" id="607712"/>
    <lineage>
        <taxon>Bacteria</taxon>
        <taxon>Pseudomonadati</taxon>
        <taxon>Pseudomonadota</taxon>
        <taxon>Betaproteobacteria</taxon>
        <taxon>Neisseriales</taxon>
        <taxon>Neisseriaceae</taxon>
        <taxon>Neisseria</taxon>
    </lineage>
</organism>
<dbReference type="InterPro" id="IPR049449">
    <property type="entry name" value="TesB_ACOT8-like_N"/>
</dbReference>
<dbReference type="Pfam" id="PF13622">
    <property type="entry name" value="4HBT_3"/>
    <property type="match status" value="1"/>
</dbReference>
<reference evidence="4 5" key="1">
    <citation type="submission" date="2020-07" db="EMBL/GenBank/DDBJ databases">
        <title>Genomic diversity of species in the Neisseriaceae family.</title>
        <authorList>
            <person name="Vincent A.T."/>
            <person name="Bernet E."/>
            <person name="Veyrier F.J."/>
        </authorList>
    </citation>
    <scope>NUCLEOTIDE SEQUENCE [LARGE SCALE GENOMIC DNA]</scope>
    <source>
        <strain evidence="4 5">DSM 22244</strain>
    </source>
</reference>
<dbReference type="Pfam" id="PF20789">
    <property type="entry name" value="4HBT_3C"/>
    <property type="match status" value="1"/>
</dbReference>
<name>A0A7D7SGE9_9NEIS</name>
<feature type="domain" description="Acyl-CoA thioesterase-like C-terminal" evidence="3">
    <location>
        <begin position="131"/>
        <end position="261"/>
    </location>
</feature>
<dbReference type="RefSeq" id="WP_182121885.1">
    <property type="nucleotide sequence ID" value="NZ_CP059567.1"/>
</dbReference>
<dbReference type="Proteomes" id="UP000514752">
    <property type="component" value="Chromosome"/>
</dbReference>
<gene>
    <name evidence="4" type="ORF">H3L94_09910</name>
</gene>
<evidence type="ECO:0000313" key="5">
    <source>
        <dbReference type="Proteomes" id="UP000514752"/>
    </source>
</evidence>
<evidence type="ECO:0000259" key="2">
    <source>
        <dbReference type="Pfam" id="PF13622"/>
    </source>
</evidence>
<feature type="region of interest" description="Disordered" evidence="1">
    <location>
        <begin position="1"/>
        <end position="35"/>
    </location>
</feature>
<dbReference type="InterPro" id="IPR049450">
    <property type="entry name" value="ACOT8-like_C"/>
</dbReference>